<keyword evidence="3" id="KW-1185">Reference proteome</keyword>
<feature type="transmembrane region" description="Helical" evidence="1">
    <location>
        <begin position="89"/>
        <end position="113"/>
    </location>
</feature>
<dbReference type="AlphaFoldDB" id="A0A177CAR9"/>
<gene>
    <name evidence="2" type="ORF">CC84DRAFT_1207166</name>
</gene>
<keyword evidence="1" id="KW-0812">Transmembrane</keyword>
<keyword evidence="1" id="KW-1133">Transmembrane helix</keyword>
<proteinExistence type="predicted"/>
<dbReference type="EMBL" id="KV441554">
    <property type="protein sequence ID" value="OAG03929.1"/>
    <property type="molecule type" value="Genomic_DNA"/>
</dbReference>
<dbReference type="GeneID" id="28765567"/>
<dbReference type="Proteomes" id="UP000077069">
    <property type="component" value="Unassembled WGS sequence"/>
</dbReference>
<reference evidence="2 3" key="1">
    <citation type="submission" date="2016-05" db="EMBL/GenBank/DDBJ databases">
        <title>Comparative analysis of secretome profiles of manganese(II)-oxidizing ascomycete fungi.</title>
        <authorList>
            <consortium name="DOE Joint Genome Institute"/>
            <person name="Zeiner C.A."/>
            <person name="Purvine S.O."/>
            <person name="Zink E.M."/>
            <person name="Wu S."/>
            <person name="Pasa-Tolic L."/>
            <person name="Chaput D.L."/>
            <person name="Haridas S."/>
            <person name="Grigoriev I.V."/>
            <person name="Santelli C.M."/>
            <person name="Hansel C.M."/>
        </authorList>
    </citation>
    <scope>NUCLEOTIDE SEQUENCE [LARGE SCALE GENOMIC DNA]</scope>
    <source>
        <strain evidence="2 3">AP3s5-JAC2a</strain>
    </source>
</reference>
<evidence type="ECO:0000256" key="1">
    <source>
        <dbReference type="SAM" id="Phobius"/>
    </source>
</evidence>
<dbReference type="InParanoid" id="A0A177CAR9"/>
<keyword evidence="1" id="KW-0472">Membrane</keyword>
<evidence type="ECO:0000313" key="3">
    <source>
        <dbReference type="Proteomes" id="UP000077069"/>
    </source>
</evidence>
<dbReference type="RefSeq" id="XP_018034294.1">
    <property type="nucleotide sequence ID" value="XM_018182081.1"/>
</dbReference>
<sequence>MSGGWNLRDLPVSGSLLCGALGLVTSILNRSGGLLSFSNLVCSRSNTLNSTNHLPSLYRVRFHSTMTRSRLSRSTSTHLPPPSPLGTHFLGWICLLLGFLVLDADVGVALLLARKKLCFSDIDVVLLQHAIVVEVDRDSDDVVFRVRGVTHVEVRVGHGGAIIVDVFAGCILANMRGGVVNACQGCDRRRGPAEVGLE</sequence>
<evidence type="ECO:0000313" key="2">
    <source>
        <dbReference type="EMBL" id="OAG03929.1"/>
    </source>
</evidence>
<accession>A0A177CAR9</accession>
<protein>
    <submittedName>
        <fullName evidence="2">Uncharacterized protein</fullName>
    </submittedName>
</protein>
<organism evidence="2 3">
    <name type="scientific">Paraphaeosphaeria sporulosa</name>
    <dbReference type="NCBI Taxonomy" id="1460663"/>
    <lineage>
        <taxon>Eukaryota</taxon>
        <taxon>Fungi</taxon>
        <taxon>Dikarya</taxon>
        <taxon>Ascomycota</taxon>
        <taxon>Pezizomycotina</taxon>
        <taxon>Dothideomycetes</taxon>
        <taxon>Pleosporomycetidae</taxon>
        <taxon>Pleosporales</taxon>
        <taxon>Massarineae</taxon>
        <taxon>Didymosphaeriaceae</taxon>
        <taxon>Paraphaeosphaeria</taxon>
    </lineage>
</organism>
<name>A0A177CAR9_9PLEO</name>